<evidence type="ECO:0000313" key="2">
    <source>
        <dbReference type="EMBL" id="MFB9330062.1"/>
    </source>
</evidence>
<dbReference type="EMBL" id="JBHMDO010000047">
    <property type="protein sequence ID" value="MFB9330062.1"/>
    <property type="molecule type" value="Genomic_DNA"/>
</dbReference>
<organism evidence="2 3">
    <name type="scientific">Paenibacillus aurantiacus</name>
    <dbReference type="NCBI Taxonomy" id="1936118"/>
    <lineage>
        <taxon>Bacteria</taxon>
        <taxon>Bacillati</taxon>
        <taxon>Bacillota</taxon>
        <taxon>Bacilli</taxon>
        <taxon>Bacillales</taxon>
        <taxon>Paenibacillaceae</taxon>
        <taxon>Paenibacillus</taxon>
    </lineage>
</organism>
<reference evidence="2 3" key="1">
    <citation type="submission" date="2024-09" db="EMBL/GenBank/DDBJ databases">
        <authorList>
            <person name="Sun Q."/>
            <person name="Mori K."/>
        </authorList>
    </citation>
    <scope>NUCLEOTIDE SEQUENCE [LARGE SCALE GENOMIC DNA]</scope>
    <source>
        <strain evidence="2 3">TISTR 2452</strain>
    </source>
</reference>
<comment type="caution">
    <text evidence="2">The sequence shown here is derived from an EMBL/GenBank/DDBJ whole genome shotgun (WGS) entry which is preliminary data.</text>
</comment>
<protein>
    <submittedName>
        <fullName evidence="2">PD-(D/E)XK nuclease-like domain-containing protein</fullName>
    </submittedName>
</protein>
<name>A0ABV5KXW9_9BACL</name>
<dbReference type="RefSeq" id="WP_377500898.1">
    <property type="nucleotide sequence ID" value="NZ_JBHMDO010000047.1"/>
</dbReference>
<proteinExistence type="predicted"/>
<evidence type="ECO:0000313" key="3">
    <source>
        <dbReference type="Proteomes" id="UP001589747"/>
    </source>
</evidence>
<gene>
    <name evidence="2" type="ORF">ACFFSY_29315</name>
</gene>
<dbReference type="InterPro" id="IPR024432">
    <property type="entry name" value="Put_RecE_PDDEXK-like_dom"/>
</dbReference>
<dbReference type="Proteomes" id="UP001589747">
    <property type="component" value="Unassembled WGS sequence"/>
</dbReference>
<keyword evidence="3" id="KW-1185">Reference proteome</keyword>
<dbReference type="Gene3D" id="3.90.320.10">
    <property type="match status" value="1"/>
</dbReference>
<sequence length="269" mass="30565">MKLTKANYFSNEANRYYMSVSQFKGFLPAYGGCEARAMAELNGDYIRPEKDAFDEGHYIHAWNEGTLDEFKANNPDIYSSRGPTAGQLKANFKHCNTMIEVLESDPLVMKALTGQKEVILTAELYGIPWKVMLDSYQPDVGLFADLKALKDMDGKFWNSEAQCYENFLDHYGYSIQMAVYAEVERLATGRHEWLLPHMVVVTKQDPPDHEIIYFDFDAISSQLSIVGNNIERVKAVKSGAVVSARCDKCDYCRGTKKARIKHYSELAVY</sequence>
<evidence type="ECO:0000259" key="1">
    <source>
        <dbReference type="Pfam" id="PF12684"/>
    </source>
</evidence>
<dbReference type="InterPro" id="IPR011604">
    <property type="entry name" value="PDDEXK-like_dom_sf"/>
</dbReference>
<feature type="domain" description="Putative exodeoxyribonuclease 8 PDDEXK-like" evidence="1">
    <location>
        <begin position="19"/>
        <end position="254"/>
    </location>
</feature>
<accession>A0ABV5KXW9</accession>
<dbReference type="Pfam" id="PF12684">
    <property type="entry name" value="DUF3799"/>
    <property type="match status" value="1"/>
</dbReference>